<feature type="repeat" description="WD" evidence="6">
    <location>
        <begin position="145"/>
        <end position="187"/>
    </location>
</feature>
<feature type="coiled-coil region" evidence="7">
    <location>
        <begin position="314"/>
        <end position="341"/>
    </location>
</feature>
<feature type="compositionally biased region" description="Acidic residues" evidence="8">
    <location>
        <begin position="258"/>
        <end position="267"/>
    </location>
</feature>
<dbReference type="FunFam" id="2.130.10.10:FF:000157">
    <property type="entry name" value="WD repeat domain 3"/>
    <property type="match status" value="1"/>
</dbReference>
<evidence type="ECO:0000256" key="2">
    <source>
        <dbReference type="ARBA" id="ARBA00022574"/>
    </source>
</evidence>
<organism evidence="10">
    <name type="scientific">Rhipicephalus appendiculatus</name>
    <name type="common">Brown ear tick</name>
    <dbReference type="NCBI Taxonomy" id="34631"/>
    <lineage>
        <taxon>Eukaryota</taxon>
        <taxon>Metazoa</taxon>
        <taxon>Ecdysozoa</taxon>
        <taxon>Arthropoda</taxon>
        <taxon>Chelicerata</taxon>
        <taxon>Arachnida</taxon>
        <taxon>Acari</taxon>
        <taxon>Parasitiformes</taxon>
        <taxon>Ixodida</taxon>
        <taxon>Ixodoidea</taxon>
        <taxon>Ixodidae</taxon>
        <taxon>Rhipicephalinae</taxon>
        <taxon>Rhipicephalus</taxon>
        <taxon>Rhipicephalus</taxon>
    </lineage>
</organism>
<dbReference type="Pfam" id="PF25173">
    <property type="entry name" value="Beta-prop_WDR3_1st"/>
    <property type="match status" value="1"/>
</dbReference>
<dbReference type="InterPro" id="IPR051570">
    <property type="entry name" value="TBC1_cilium_biogenesis"/>
</dbReference>
<dbReference type="SUPFAM" id="SSF50978">
    <property type="entry name" value="WD40 repeat-like"/>
    <property type="match status" value="1"/>
</dbReference>
<feature type="domain" description="Small-subunit processome Utp12" evidence="9">
    <location>
        <begin position="809"/>
        <end position="912"/>
    </location>
</feature>
<protein>
    <submittedName>
        <fullName evidence="10">U3 small nucleolar RNA-associated protein 12</fullName>
    </submittedName>
</protein>
<name>A0A131YYP9_RHIAP</name>
<dbReference type="SUPFAM" id="SSF50998">
    <property type="entry name" value="Quinoprotein alcohol dehydrogenase-like"/>
    <property type="match status" value="1"/>
</dbReference>
<dbReference type="PROSITE" id="PS50294">
    <property type="entry name" value="WD_REPEATS_REGION"/>
    <property type="match status" value="7"/>
</dbReference>
<dbReference type="InterPro" id="IPR001680">
    <property type="entry name" value="WD40_rpt"/>
</dbReference>
<dbReference type="GO" id="GO:0032040">
    <property type="term" value="C:small-subunit processome"/>
    <property type="evidence" value="ECO:0007669"/>
    <property type="project" value="TreeGrafter"/>
</dbReference>
<evidence type="ECO:0000256" key="6">
    <source>
        <dbReference type="PROSITE-ProRule" id="PRU00221"/>
    </source>
</evidence>
<dbReference type="PRINTS" id="PR00320">
    <property type="entry name" value="GPROTEINBRPT"/>
</dbReference>
<proteinExistence type="inferred from homology"/>
<feature type="repeat" description="WD" evidence="6">
    <location>
        <begin position="591"/>
        <end position="632"/>
    </location>
</feature>
<evidence type="ECO:0000256" key="3">
    <source>
        <dbReference type="ARBA" id="ARBA00022737"/>
    </source>
</evidence>
<sequence length="950" mass="106197">MPLTHQYLRFTSGPVFGVLASAEARVAFVRYQNTASRYYAVTACENVLLWDTKTKQKVKTFSGQKHSSTCLATSPDHRHVAVGYADGAVRVFDVSQDHGEPAITFQGHKAAVTSLDFDEGRLASAGKDAVIILWDVVGEAGMFRLKGHKGVVTRCRFMRRRPNVLVSSSKDTFVKFWDLETQHCFKTLVGHRGEVWDFLLVRSDSWLVTGSADSELRVWAIADKQPSGQETSADAAEAKKSRPDAAEDDDTAGRSGDVEDDEEAEDEAGCPLTCTKFGSVMREGKGRVCSLAVDSSERAILCHGVDSLVEVFKLNNETEIKSKLQKRQRKLRKQRLKLASEEQPEEEEPKVDVTIADTVERLQTFKCTSKPCCLDIFSAKNGLAKAAVGLKNNQVEFYVFNMMDKTVTPVLAESIQLAGHRSDVRALSFSSDNTGILSVSGETIKVWGRTSQQCLRSMACDYGLCCSFLPGDRHCIVGTKTGKLQLFDIGAKSLIEEVVAHAGPVWSLDIYSDQRGLVSGSGDKTVKFWDFDLVNRDGVESLTLVHTRTLEMAEDVLCVRVTPNGKLLAVSLMDSTVKVFFMDTLKFFLSLYGHKFPALCMDVSYDSNLLATGSADRSVKIWGLDFGDCHRSILAHDDSVMCLRFLPKTHMFFTGGKDSTIKQWDADNFQKIVTLEGHQAEVWALAISPDGRHVVTASHDRSLRLWLKTEEPLVLEEERENEREAEFEANANLEEAVIPREGSKDELGLAAKKTTETVKIAERLLEAIDVYREHKEKLREYEVERKASAEPVAPPAPHPLMTVYQTTCPERYMLETLRRIRYSELEETLLVLPFGYVVDLLKALAELMSRNWEAELCCRCLFFLLRVHSGQIGATSALVSTVDRLRLCTLNHLDQARDEVGFNLAGLDFMQREIDAREEVALFTDATRAFKERKKRKTKKERAILSVVAS</sequence>
<evidence type="ECO:0000256" key="5">
    <source>
        <dbReference type="ARBA" id="ARBA00038229"/>
    </source>
</evidence>
<dbReference type="GO" id="GO:0030515">
    <property type="term" value="F:snoRNA binding"/>
    <property type="evidence" value="ECO:0007669"/>
    <property type="project" value="TreeGrafter"/>
</dbReference>
<dbReference type="PANTHER" id="PTHR19853">
    <property type="entry name" value="WD REPEAT CONTAINING PROTEIN 3 WDR3"/>
    <property type="match status" value="1"/>
</dbReference>
<dbReference type="Pfam" id="PF25172">
    <property type="entry name" value="Beta-prop_WDR3_2nd"/>
    <property type="match status" value="1"/>
</dbReference>
<feature type="region of interest" description="Disordered" evidence="8">
    <location>
        <begin position="227"/>
        <end position="267"/>
    </location>
</feature>
<dbReference type="FunFam" id="2.130.10.10:FF:000307">
    <property type="entry name" value="WD repeat domain 3"/>
    <property type="match status" value="1"/>
</dbReference>
<dbReference type="SMART" id="SM00320">
    <property type="entry name" value="WD40"/>
    <property type="match status" value="11"/>
</dbReference>
<dbReference type="InterPro" id="IPR007148">
    <property type="entry name" value="SSU_processome_Utp12"/>
</dbReference>
<keyword evidence="7" id="KW-0175">Coiled coil</keyword>
<keyword evidence="2 6" id="KW-0853">WD repeat</keyword>
<dbReference type="Gene3D" id="2.130.10.10">
    <property type="entry name" value="YVTN repeat-like/Quinoprotein amine dehydrogenase"/>
    <property type="match status" value="5"/>
</dbReference>
<dbReference type="InterPro" id="IPR011047">
    <property type="entry name" value="Quinoprotein_ADH-like_sf"/>
</dbReference>
<feature type="repeat" description="WD" evidence="6">
    <location>
        <begin position="675"/>
        <end position="706"/>
    </location>
</feature>
<evidence type="ECO:0000256" key="7">
    <source>
        <dbReference type="SAM" id="Coils"/>
    </source>
</evidence>
<keyword evidence="3" id="KW-0677">Repeat</keyword>
<keyword evidence="4" id="KW-0539">Nucleus</keyword>
<dbReference type="InterPro" id="IPR036322">
    <property type="entry name" value="WD40_repeat_dom_sf"/>
</dbReference>
<evidence type="ECO:0000256" key="1">
    <source>
        <dbReference type="ARBA" id="ARBA00004604"/>
    </source>
</evidence>
<dbReference type="InterPro" id="IPR015943">
    <property type="entry name" value="WD40/YVTN_repeat-like_dom_sf"/>
</dbReference>
<feature type="repeat" description="WD" evidence="6">
    <location>
        <begin position="633"/>
        <end position="674"/>
    </location>
</feature>
<dbReference type="EMBL" id="GEDV01005251">
    <property type="protein sequence ID" value="JAP83306.1"/>
    <property type="molecule type" value="Transcribed_RNA"/>
</dbReference>
<dbReference type="CDD" id="cd00200">
    <property type="entry name" value="WD40"/>
    <property type="match status" value="2"/>
</dbReference>
<dbReference type="GO" id="GO:0030490">
    <property type="term" value="P:maturation of SSU-rRNA"/>
    <property type="evidence" value="ECO:0007669"/>
    <property type="project" value="TreeGrafter"/>
</dbReference>
<dbReference type="PROSITE" id="PS50082">
    <property type="entry name" value="WD_REPEATS_2"/>
    <property type="match status" value="7"/>
</dbReference>
<dbReference type="InterPro" id="IPR020472">
    <property type="entry name" value="WD40_PAC1"/>
</dbReference>
<feature type="compositionally biased region" description="Basic and acidic residues" evidence="8">
    <location>
        <begin position="236"/>
        <end position="245"/>
    </location>
</feature>
<accession>A0A131YYP9</accession>
<evidence type="ECO:0000259" key="9">
    <source>
        <dbReference type="Pfam" id="PF04003"/>
    </source>
</evidence>
<evidence type="ECO:0000256" key="8">
    <source>
        <dbReference type="SAM" id="MobiDB-lite"/>
    </source>
</evidence>
<dbReference type="PANTHER" id="PTHR19853:SF0">
    <property type="entry name" value="WD REPEAT-CONTAINING PROTEIN 3"/>
    <property type="match status" value="1"/>
</dbReference>
<evidence type="ECO:0000313" key="10">
    <source>
        <dbReference type="EMBL" id="JAP83306.1"/>
    </source>
</evidence>
<evidence type="ECO:0000256" key="4">
    <source>
        <dbReference type="ARBA" id="ARBA00023242"/>
    </source>
</evidence>
<feature type="repeat" description="WD" evidence="6">
    <location>
        <begin position="188"/>
        <end position="229"/>
    </location>
</feature>
<dbReference type="PROSITE" id="PS00678">
    <property type="entry name" value="WD_REPEATS_1"/>
    <property type="match status" value="3"/>
</dbReference>
<dbReference type="InterPro" id="IPR019775">
    <property type="entry name" value="WD40_repeat_CS"/>
</dbReference>
<dbReference type="GO" id="GO:0034388">
    <property type="term" value="C:Pwp2p-containing subcomplex of 90S preribosome"/>
    <property type="evidence" value="ECO:0007669"/>
    <property type="project" value="TreeGrafter"/>
</dbReference>
<feature type="repeat" description="WD" evidence="6">
    <location>
        <begin position="105"/>
        <end position="136"/>
    </location>
</feature>
<dbReference type="Pfam" id="PF04003">
    <property type="entry name" value="Utp12"/>
    <property type="match status" value="1"/>
</dbReference>
<dbReference type="AlphaFoldDB" id="A0A131YYP9"/>
<reference evidence="10" key="1">
    <citation type="journal article" date="2016" name="Ticks Tick Borne Dis.">
        <title>De novo assembly and annotation of the salivary gland transcriptome of Rhipicephalus appendiculatus male and female ticks during blood feeding.</title>
        <authorList>
            <person name="de Castro M.H."/>
            <person name="de Klerk D."/>
            <person name="Pienaar R."/>
            <person name="Latif A.A."/>
            <person name="Rees D.J."/>
            <person name="Mans B.J."/>
        </authorList>
    </citation>
    <scope>NUCLEOTIDE SEQUENCE</scope>
    <source>
        <tissue evidence="10">Salivary glands</tissue>
    </source>
</reference>
<comment type="subcellular location">
    <subcellularLocation>
        <location evidence="1">Nucleus</location>
        <location evidence="1">Nucleolus</location>
    </subcellularLocation>
</comment>
<feature type="repeat" description="WD" evidence="6">
    <location>
        <begin position="498"/>
        <end position="532"/>
    </location>
</feature>
<dbReference type="FunFam" id="2.130.10.10:FF:000178">
    <property type="entry name" value="WD repeat domain 3"/>
    <property type="match status" value="1"/>
</dbReference>
<comment type="similarity">
    <text evidence="5">Belongs to the WD repeat WDR3/UTP12 family.</text>
</comment>